<proteinExistence type="predicted"/>
<comment type="caution">
    <text evidence="1">The sequence shown here is derived from an EMBL/GenBank/DDBJ whole genome shotgun (WGS) entry which is preliminary data.</text>
</comment>
<evidence type="ECO:0000313" key="2">
    <source>
        <dbReference type="Proteomes" id="UP000050816"/>
    </source>
</evidence>
<evidence type="ECO:0008006" key="3">
    <source>
        <dbReference type="Google" id="ProtNLM"/>
    </source>
</evidence>
<name>A0A0R1U9L8_9LACO</name>
<dbReference type="AlphaFoldDB" id="A0A0R1U9L8"/>
<reference evidence="1 2" key="1">
    <citation type="journal article" date="2015" name="Genome Announc.">
        <title>Expanding the biotechnology potential of lactobacilli through comparative genomics of 213 strains and associated genera.</title>
        <authorList>
            <person name="Sun Z."/>
            <person name="Harris H.M."/>
            <person name="McCann A."/>
            <person name="Guo C."/>
            <person name="Argimon S."/>
            <person name="Zhang W."/>
            <person name="Yang X."/>
            <person name="Jeffery I.B."/>
            <person name="Cooney J.C."/>
            <person name="Kagawa T.F."/>
            <person name="Liu W."/>
            <person name="Song Y."/>
            <person name="Salvetti E."/>
            <person name="Wrobel A."/>
            <person name="Rasinkangas P."/>
            <person name="Parkhill J."/>
            <person name="Rea M.C."/>
            <person name="O'Sullivan O."/>
            <person name="Ritari J."/>
            <person name="Douillard F.P."/>
            <person name="Paul Ross R."/>
            <person name="Yang R."/>
            <person name="Briner A.E."/>
            <person name="Felis G.E."/>
            <person name="de Vos W.M."/>
            <person name="Barrangou R."/>
            <person name="Klaenhammer T.R."/>
            <person name="Caufield P.W."/>
            <person name="Cui Y."/>
            <person name="Zhang H."/>
            <person name="O'Toole P.W."/>
        </authorList>
    </citation>
    <scope>NUCLEOTIDE SEQUENCE [LARGE SCALE GENOMIC DNA]</scope>
    <source>
        <strain evidence="1 2">DSM 15946</strain>
    </source>
</reference>
<sequence length="186" mass="21351">MTLPSNDNPKIRETVAKTFMEMLKNMPYEAITIPDVIETANVSQADFDRNYTSKRSIIMDFLAHLQDEASHQIAPQLPAANVLFNEKNLLKILAYYRQYKEELLAIDQAGLSNLLYDMTCLLTEDLLTMSEDADHVERFRLFFMTGGLLSTFMQWLHSENPVTTEELATAQYKMVSQSLEIPLSFK</sequence>
<dbReference type="Proteomes" id="UP000050816">
    <property type="component" value="Unassembled WGS sequence"/>
</dbReference>
<protein>
    <recommendedName>
        <fullName evidence="3">HTH tetR-type domain-containing protein</fullName>
    </recommendedName>
</protein>
<dbReference type="PATRIC" id="fig|1423760.3.peg.1535"/>
<organism evidence="1 2">
    <name type="scientific">Limosilactobacillus ingluviei DSM 15946</name>
    <dbReference type="NCBI Taxonomy" id="1423760"/>
    <lineage>
        <taxon>Bacteria</taxon>
        <taxon>Bacillati</taxon>
        <taxon>Bacillota</taxon>
        <taxon>Bacilli</taxon>
        <taxon>Lactobacillales</taxon>
        <taxon>Lactobacillaceae</taxon>
        <taxon>Limosilactobacillus</taxon>
    </lineage>
</organism>
<dbReference type="EMBL" id="AZFK01000038">
    <property type="protein sequence ID" value="KRL90015.1"/>
    <property type="molecule type" value="Genomic_DNA"/>
</dbReference>
<gene>
    <name evidence="1" type="ORF">FC43_GL001464</name>
</gene>
<evidence type="ECO:0000313" key="1">
    <source>
        <dbReference type="EMBL" id="KRL90015.1"/>
    </source>
</evidence>
<dbReference type="Gene3D" id="1.10.357.10">
    <property type="entry name" value="Tetracycline Repressor, domain 2"/>
    <property type="match status" value="1"/>
</dbReference>
<dbReference type="RefSeq" id="WP_056954660.1">
    <property type="nucleotide sequence ID" value="NZ_AZFK01000038.1"/>
</dbReference>
<dbReference type="InterPro" id="IPR009057">
    <property type="entry name" value="Homeodomain-like_sf"/>
</dbReference>
<dbReference type="SUPFAM" id="SSF46689">
    <property type="entry name" value="Homeodomain-like"/>
    <property type="match status" value="1"/>
</dbReference>
<accession>A0A0R1U9L8</accession>